<dbReference type="Proteomes" id="UP000183407">
    <property type="component" value="Unassembled WGS sequence"/>
</dbReference>
<dbReference type="InterPro" id="IPR026029">
    <property type="entry name" value="MLI_dom"/>
</dbReference>
<feature type="domain" description="Muconolactone isomerase" evidence="2">
    <location>
        <begin position="16"/>
        <end position="93"/>
    </location>
</feature>
<reference evidence="4" key="1">
    <citation type="submission" date="2016-10" db="EMBL/GenBank/DDBJ databases">
        <authorList>
            <person name="Varghese N."/>
        </authorList>
    </citation>
    <scope>NUCLEOTIDE SEQUENCE [LARGE SCALE GENOMIC DNA]</scope>
    <source>
        <strain evidence="4">DSM 44719</strain>
    </source>
</reference>
<dbReference type="InterPro" id="IPR011008">
    <property type="entry name" value="Dimeric_a/b-barrel"/>
</dbReference>
<sequence length="167" mass="18404">MSSMVSDPERKTTLREFLVEIVTTVPDRTAPSEVDARRAAEALRAKELASAGRLVRLWRPVGELRSIGVWCADDEADLHANVLDTLPLRPWMPAMMLWQAGVPNTQVQRERSHVMSAAMRCSASSCPTAPEYLLSQTPTVADPHNKQGLIGPRQGSKVRPENSPPLL</sequence>
<feature type="region of interest" description="Disordered" evidence="1">
    <location>
        <begin position="138"/>
        <end position="167"/>
    </location>
</feature>
<evidence type="ECO:0000313" key="4">
    <source>
        <dbReference type="Proteomes" id="UP000183407"/>
    </source>
</evidence>
<organism evidence="3 4">
    <name type="scientific">Rhodococcus jostii</name>
    <dbReference type="NCBI Taxonomy" id="132919"/>
    <lineage>
        <taxon>Bacteria</taxon>
        <taxon>Bacillati</taxon>
        <taxon>Actinomycetota</taxon>
        <taxon>Actinomycetes</taxon>
        <taxon>Mycobacteriales</taxon>
        <taxon>Nocardiaceae</taxon>
        <taxon>Rhodococcus</taxon>
    </lineage>
</organism>
<dbReference type="EMBL" id="FNTL01000004">
    <property type="protein sequence ID" value="SEC24853.1"/>
    <property type="molecule type" value="Genomic_DNA"/>
</dbReference>
<dbReference type="Gene3D" id="3.30.70.1060">
    <property type="entry name" value="Dimeric alpha+beta barrel"/>
    <property type="match status" value="1"/>
</dbReference>
<keyword evidence="3" id="KW-0413">Isomerase</keyword>
<protein>
    <submittedName>
        <fullName evidence="3">Muconolactone delta-isomerase</fullName>
    </submittedName>
</protein>
<dbReference type="Pfam" id="PF02426">
    <property type="entry name" value="MIase"/>
    <property type="match status" value="1"/>
</dbReference>
<gene>
    <name evidence="3" type="ORF">SAMN04490220_1160</name>
</gene>
<evidence type="ECO:0000256" key="1">
    <source>
        <dbReference type="SAM" id="MobiDB-lite"/>
    </source>
</evidence>
<evidence type="ECO:0000313" key="3">
    <source>
        <dbReference type="EMBL" id="SEC24853.1"/>
    </source>
</evidence>
<dbReference type="AlphaFoldDB" id="A0A1H4QYZ2"/>
<proteinExistence type="predicted"/>
<name>A0A1H4QYZ2_RHOJO</name>
<accession>A0A1H4QYZ2</accession>
<dbReference type="GO" id="GO:0016853">
    <property type="term" value="F:isomerase activity"/>
    <property type="evidence" value="ECO:0007669"/>
    <property type="project" value="UniProtKB-KW"/>
</dbReference>
<evidence type="ECO:0000259" key="2">
    <source>
        <dbReference type="Pfam" id="PF02426"/>
    </source>
</evidence>
<dbReference type="SUPFAM" id="SSF54909">
    <property type="entry name" value="Dimeric alpha+beta barrel"/>
    <property type="match status" value="1"/>
</dbReference>